<dbReference type="EMBL" id="MGJY01000019">
    <property type="protein sequence ID" value="OGN16164.1"/>
    <property type="molecule type" value="Genomic_DNA"/>
</dbReference>
<name>A0A1F8FSL3_9BACT</name>
<evidence type="ECO:0000256" key="1">
    <source>
        <dbReference type="SAM" id="MobiDB-lite"/>
    </source>
</evidence>
<dbReference type="AlphaFoldDB" id="A0A1F8FSL3"/>
<comment type="caution">
    <text evidence="2">The sequence shown here is derived from an EMBL/GenBank/DDBJ whole genome shotgun (WGS) entry which is preliminary data.</text>
</comment>
<evidence type="ECO:0000313" key="2">
    <source>
        <dbReference type="EMBL" id="OGN16164.1"/>
    </source>
</evidence>
<feature type="compositionally biased region" description="Basic and acidic residues" evidence="1">
    <location>
        <begin position="72"/>
        <end position="83"/>
    </location>
</feature>
<reference evidence="2 3" key="1">
    <citation type="journal article" date="2016" name="Nat. Commun.">
        <title>Thousands of microbial genomes shed light on interconnected biogeochemical processes in an aquifer system.</title>
        <authorList>
            <person name="Anantharaman K."/>
            <person name="Brown C.T."/>
            <person name="Hug L.A."/>
            <person name="Sharon I."/>
            <person name="Castelle C.J."/>
            <person name="Probst A.J."/>
            <person name="Thomas B.C."/>
            <person name="Singh A."/>
            <person name="Wilkins M.J."/>
            <person name="Karaoz U."/>
            <person name="Brodie E.L."/>
            <person name="Williams K.H."/>
            <person name="Hubbard S.S."/>
            <person name="Banfield J.F."/>
        </authorList>
    </citation>
    <scope>NUCLEOTIDE SEQUENCE [LARGE SCALE GENOMIC DNA]</scope>
</reference>
<evidence type="ECO:0000313" key="3">
    <source>
        <dbReference type="Proteomes" id="UP000177796"/>
    </source>
</evidence>
<organism evidence="2 3">
    <name type="scientific">Candidatus Yanofskybacteria bacterium RIFCSPHIGHO2_02_FULL_46_19</name>
    <dbReference type="NCBI Taxonomy" id="1802684"/>
    <lineage>
        <taxon>Bacteria</taxon>
        <taxon>Candidatus Yanofskyibacteriota</taxon>
    </lineage>
</organism>
<feature type="region of interest" description="Disordered" evidence="1">
    <location>
        <begin position="58"/>
        <end position="91"/>
    </location>
</feature>
<protein>
    <submittedName>
        <fullName evidence="2">Uncharacterized protein</fullName>
    </submittedName>
</protein>
<sequence>MVVFTTLVMRGDRVAISVKGTLRDGIRRSALTYWKALCRVAPCHLFTARERIGVPVPGERASCSKAAPEPPSELREWRKKEESEVGGGLHQ</sequence>
<accession>A0A1F8FSL3</accession>
<gene>
    <name evidence="2" type="ORF">A3C81_03040</name>
</gene>
<proteinExistence type="predicted"/>
<dbReference type="Proteomes" id="UP000177796">
    <property type="component" value="Unassembled WGS sequence"/>
</dbReference>